<dbReference type="PANTHER" id="PTHR31373">
    <property type="entry name" value="OS06G0652100 PROTEIN"/>
    <property type="match status" value="1"/>
</dbReference>
<reference evidence="2" key="1">
    <citation type="journal article" date="2020" name="Nature">
        <title>Giant virus diversity and host interactions through global metagenomics.</title>
        <authorList>
            <person name="Schulz F."/>
            <person name="Roux S."/>
            <person name="Paez-Espino D."/>
            <person name="Jungbluth S."/>
            <person name="Walsh D.A."/>
            <person name="Denef V.J."/>
            <person name="McMahon K.D."/>
            <person name="Konstantinidis K.T."/>
            <person name="Eloe-Fadrosh E.A."/>
            <person name="Kyrpides N.C."/>
            <person name="Woyke T."/>
        </authorList>
    </citation>
    <scope>NUCLEOTIDE SEQUENCE</scope>
    <source>
        <strain evidence="2">GVMAG-M-3300023179-59</strain>
    </source>
</reference>
<evidence type="ECO:0000313" key="2">
    <source>
        <dbReference type="EMBL" id="QHT74700.1"/>
    </source>
</evidence>
<organism evidence="2">
    <name type="scientific">viral metagenome</name>
    <dbReference type="NCBI Taxonomy" id="1070528"/>
    <lineage>
        <taxon>unclassified sequences</taxon>
        <taxon>metagenomes</taxon>
        <taxon>organismal metagenomes</taxon>
    </lineage>
</organism>
<dbReference type="InterPro" id="IPR011205">
    <property type="entry name" value="UCP015417_vWA"/>
</dbReference>
<dbReference type="EMBL" id="MN739856">
    <property type="protein sequence ID" value="QHT74700.1"/>
    <property type="molecule type" value="Genomic_DNA"/>
</dbReference>
<accession>A0A6C0H2U1</accession>
<protein>
    <recommendedName>
        <fullName evidence="1">DUF7788 domain-containing protein</fullName>
    </recommendedName>
</protein>
<dbReference type="AlphaFoldDB" id="A0A6C0H2U1"/>
<feature type="domain" description="DUF7788" evidence="1">
    <location>
        <begin position="449"/>
        <end position="662"/>
    </location>
</feature>
<dbReference type="InterPro" id="IPR056690">
    <property type="entry name" value="DUF7788"/>
</dbReference>
<evidence type="ECO:0000259" key="1">
    <source>
        <dbReference type="Pfam" id="PF25043"/>
    </source>
</evidence>
<name>A0A6C0H2U1_9ZZZZ</name>
<sequence length="693" mass="81178">MWKRIKGIKTNRVYMLSHMNNTEYPTLEISTEKWLKEQLVSFYFQLTRTQSTPCLETLSKQYSNVLDTIKNKCPDECIQKKFLHYFFILIAQTRDIVDGKGEHDITYMMIWNLYQYYPLMAVFMVDSMVNSAHGCYPTYGSWRDIKYLCQYIRGQSHRGQDDPLIELCIIIMNNQLKKDLHTWKFTKKAFSKECISNVAKWIPRENKKFDWLYEKLVIEWTGNQFPALLNTPHTVDTSRFSDTYNRALSKAKRLYRKTIALLNKGLETTEIKLCSNTTSTIIPKNVSKTTMIKQPRLIFEKDCSGNFQKYVNNKNNNINNLNNNILIGCFDFSLQPTKERIYDKNILQKDWYKETRLSINSHSSVSVADKDTNLKPFQNWHSLLPFSYLIDKGISLARQYKQYLESHPPDTQHTPSKLDFEINLLNAQWRELVHHLSNNTGTKSIANILPIVDISYPMQHPDKESYYTAIGMAMFIAEKSSFGRRILALDNQPIWINLETTTQFVDMIQKFDTETQSSQNSYCNYIEGVDFVVDSLSKTKMKRNFINELELVIFSNFYTNFHTTDGERQNIPDLYKNMCSSFSKIIDRRSYPRVVFWNLNKNNMGVIPNEGTILHQVSQAGTNDGNSESPDLFDNPRVRLFSGFSPSLMRVFYDTKKMTAYESVCHILNSNRYDYLQIFLDRCDNMIRETPLS</sequence>
<dbReference type="PANTHER" id="PTHR31373:SF27">
    <property type="entry name" value="TROVE DOMAIN-CONTAINING PROTEIN"/>
    <property type="match status" value="1"/>
</dbReference>
<proteinExistence type="predicted"/>
<dbReference type="Pfam" id="PF25043">
    <property type="entry name" value="DUF7788"/>
    <property type="match status" value="1"/>
</dbReference>